<sequence>MGREHTLSFPFAATIYAAVRNNQDKQNTVTEGIP</sequence>
<gene>
    <name evidence="1" type="ORF">PVOR_05678</name>
</gene>
<dbReference type="KEGG" id="pvo:PVOR_05678"/>
<reference evidence="1 2" key="1">
    <citation type="journal article" date="2010" name="BMC Genomics">
        <title>Genome sequence of the pattern forming Paenibacillus vortex bacterium reveals potential for thriving in complex environments.</title>
        <authorList>
            <person name="Sirota-Madi A."/>
            <person name="Olender T."/>
            <person name="Helman Y."/>
            <person name="Ingham C."/>
            <person name="Brainis I."/>
            <person name="Roth D."/>
            <person name="Hagi E."/>
            <person name="Brodsky L."/>
            <person name="Leshkowitz D."/>
            <person name="Galatenko V."/>
            <person name="Nikolaev V."/>
            <person name="Mugasimangalam R.C."/>
            <person name="Bransburg-Zabary S."/>
            <person name="Gutnick D.L."/>
            <person name="Lancet D."/>
            <person name="Ben-Jacob E."/>
        </authorList>
    </citation>
    <scope>NUCLEOTIDE SEQUENCE [LARGE SCALE GENOMIC DNA]</scope>
    <source>
        <strain evidence="1 2">V453</strain>
    </source>
</reference>
<evidence type="ECO:0000313" key="1">
    <source>
        <dbReference type="EMBL" id="EFU42993.1"/>
    </source>
</evidence>
<keyword evidence="2" id="KW-1185">Reference proteome</keyword>
<proteinExistence type="predicted"/>
<protein>
    <submittedName>
        <fullName evidence="1">Uncharacterized protein</fullName>
    </submittedName>
</protein>
<dbReference type="AlphaFoldDB" id="A0A2R9T064"/>
<evidence type="ECO:0000313" key="2">
    <source>
        <dbReference type="Proteomes" id="UP000003094"/>
    </source>
</evidence>
<dbReference type="Proteomes" id="UP000003094">
    <property type="component" value="Unassembled WGS sequence"/>
</dbReference>
<name>A0A2R9T064_9BACL</name>
<dbReference type="EMBL" id="ADHJ01000010">
    <property type="protein sequence ID" value="EFU42993.1"/>
    <property type="molecule type" value="Genomic_DNA"/>
</dbReference>
<comment type="caution">
    <text evidence="1">The sequence shown here is derived from an EMBL/GenBank/DDBJ whole genome shotgun (WGS) entry which is preliminary data.</text>
</comment>
<organism evidence="1 2">
    <name type="scientific">Paenibacillus vortex V453</name>
    <dbReference type="NCBI Taxonomy" id="715225"/>
    <lineage>
        <taxon>Bacteria</taxon>
        <taxon>Bacillati</taxon>
        <taxon>Bacillota</taxon>
        <taxon>Bacilli</taxon>
        <taxon>Bacillales</taxon>
        <taxon>Paenibacillaceae</taxon>
        <taxon>Paenibacillus</taxon>
    </lineage>
</organism>
<accession>A0A2R9T064</accession>